<evidence type="ECO:0000256" key="1">
    <source>
        <dbReference type="ARBA" id="ARBA00001933"/>
    </source>
</evidence>
<dbReference type="Proteomes" id="UP000323410">
    <property type="component" value="Unassembled WGS sequence"/>
</dbReference>
<dbReference type="GO" id="GO:0019264">
    <property type="term" value="P:glycine biosynthetic process from serine"/>
    <property type="evidence" value="ECO:0007669"/>
    <property type="project" value="UniProtKB-UniRule"/>
</dbReference>
<dbReference type="GO" id="GO:0008168">
    <property type="term" value="F:methyltransferase activity"/>
    <property type="evidence" value="ECO:0007669"/>
    <property type="project" value="UniProtKB-KW"/>
</dbReference>
<dbReference type="InterPro" id="IPR019798">
    <property type="entry name" value="Ser_HO-MeTrfase_PLP_BS"/>
</dbReference>
<dbReference type="OrthoDB" id="9803846at2"/>
<evidence type="ECO:0000313" key="14">
    <source>
        <dbReference type="EMBL" id="TYD00141.1"/>
    </source>
</evidence>
<dbReference type="PANTHER" id="PTHR11680:SF35">
    <property type="entry name" value="SERINE HYDROXYMETHYLTRANSFERASE 1"/>
    <property type="match status" value="1"/>
</dbReference>
<dbReference type="AlphaFoldDB" id="A0A5D0XU82"/>
<dbReference type="Gene3D" id="3.90.1150.10">
    <property type="entry name" value="Aspartate Aminotransferase, domain 1"/>
    <property type="match status" value="1"/>
</dbReference>
<dbReference type="UniPathway" id="UPA00288">
    <property type="reaction ID" value="UER01023"/>
</dbReference>
<dbReference type="Pfam" id="PF00464">
    <property type="entry name" value="SHMT"/>
    <property type="match status" value="1"/>
</dbReference>
<feature type="binding site" evidence="10">
    <location>
        <begin position="154"/>
        <end position="156"/>
    </location>
    <ligand>
        <name>(6S)-5,6,7,8-tetrahydrofolate</name>
        <dbReference type="ChEBI" id="CHEBI:57453"/>
    </ligand>
</feature>
<evidence type="ECO:0000256" key="9">
    <source>
        <dbReference type="ARBA" id="ARBA00054606"/>
    </source>
</evidence>
<evidence type="ECO:0000256" key="10">
    <source>
        <dbReference type="HAMAP-Rule" id="MF_00051"/>
    </source>
</evidence>
<comment type="subcellular location">
    <subcellularLocation>
        <location evidence="2 10">Cytoplasm</location>
    </subcellularLocation>
</comment>
<dbReference type="HAMAP" id="MF_00051">
    <property type="entry name" value="SHMT"/>
    <property type="match status" value="1"/>
</dbReference>
<accession>A0A5D0XU82</accession>
<dbReference type="GO" id="GO:0004372">
    <property type="term" value="F:glycine hydroxymethyltransferase activity"/>
    <property type="evidence" value="ECO:0007669"/>
    <property type="project" value="UniProtKB-UniRule"/>
</dbReference>
<evidence type="ECO:0000256" key="6">
    <source>
        <dbReference type="ARBA" id="ARBA00022563"/>
    </source>
</evidence>
<dbReference type="FunFam" id="3.40.640.10:FF:000001">
    <property type="entry name" value="Serine hydroxymethyltransferase"/>
    <property type="match status" value="1"/>
</dbReference>
<evidence type="ECO:0000256" key="3">
    <source>
        <dbReference type="ARBA" id="ARBA00006376"/>
    </source>
</evidence>
<dbReference type="CDD" id="cd00378">
    <property type="entry name" value="SHMT"/>
    <property type="match status" value="1"/>
</dbReference>
<comment type="pathway">
    <text evidence="10">Amino-acid biosynthesis; glycine biosynthesis; glycine from L-serine: step 1/1.</text>
</comment>
<comment type="subunit">
    <text evidence="4 10">Homodimer.</text>
</comment>
<feature type="modified residue" description="N6-(pyridoxal phosphate)lysine" evidence="10 11">
    <location>
        <position position="259"/>
    </location>
</feature>
<keyword evidence="10" id="KW-0028">Amino-acid biosynthesis</keyword>
<evidence type="ECO:0000256" key="2">
    <source>
        <dbReference type="ARBA" id="ARBA00004496"/>
    </source>
</evidence>
<comment type="caution">
    <text evidence="14">The sequence shown here is derived from an EMBL/GenBank/DDBJ whole genome shotgun (WGS) entry which is preliminary data.</text>
</comment>
<proteinExistence type="inferred from homology"/>
<dbReference type="GO" id="GO:0042803">
    <property type="term" value="F:protein homodimerization activity"/>
    <property type="evidence" value="ECO:0007669"/>
    <property type="project" value="UniProtKB-ARBA"/>
</dbReference>
<evidence type="ECO:0000256" key="8">
    <source>
        <dbReference type="ARBA" id="ARBA00022898"/>
    </source>
</evidence>
<dbReference type="RefSeq" id="WP_148599448.1">
    <property type="nucleotide sequence ID" value="NZ_VSLD01000001.1"/>
</dbReference>
<dbReference type="SUPFAM" id="SSF53383">
    <property type="entry name" value="PLP-dependent transferases"/>
    <property type="match status" value="1"/>
</dbReference>
<comment type="catalytic activity">
    <reaction evidence="10">
        <text>(6R)-5,10-methylene-5,6,7,8-tetrahydrofolate + glycine + H2O = (6S)-5,6,7,8-tetrahydrofolate + L-serine</text>
        <dbReference type="Rhea" id="RHEA:15481"/>
        <dbReference type="ChEBI" id="CHEBI:15377"/>
        <dbReference type="ChEBI" id="CHEBI:15636"/>
        <dbReference type="ChEBI" id="CHEBI:33384"/>
        <dbReference type="ChEBI" id="CHEBI:57305"/>
        <dbReference type="ChEBI" id="CHEBI:57453"/>
        <dbReference type="EC" id="2.1.2.1"/>
    </reaction>
</comment>
<feature type="region of interest" description="Disordered" evidence="12">
    <location>
        <begin position="1"/>
        <end position="25"/>
    </location>
</feature>
<dbReference type="GO" id="GO:0030170">
    <property type="term" value="F:pyridoxal phosphate binding"/>
    <property type="evidence" value="ECO:0007669"/>
    <property type="project" value="UniProtKB-UniRule"/>
</dbReference>
<dbReference type="PROSITE" id="PS00096">
    <property type="entry name" value="SHMT"/>
    <property type="match status" value="1"/>
</dbReference>
<comment type="caution">
    <text evidence="10">Lacks conserved residue(s) required for the propagation of feature annotation.</text>
</comment>
<evidence type="ECO:0000256" key="11">
    <source>
        <dbReference type="PIRSR" id="PIRSR000412-50"/>
    </source>
</evidence>
<evidence type="ECO:0000256" key="12">
    <source>
        <dbReference type="SAM" id="MobiDB-lite"/>
    </source>
</evidence>
<dbReference type="Gene3D" id="3.40.640.10">
    <property type="entry name" value="Type I PLP-dependent aspartate aminotransferase-like (Major domain)"/>
    <property type="match status" value="1"/>
</dbReference>
<comment type="function">
    <text evidence="9">Catalyzes the reversible interconversion of serine and glycine with tetrahydrofolate (THF) serving as the one-carbon carrier. This reaction serves as the major source of one-carbon groups required for the biosynthesis of purines, thymidylate, methionine, and other important biomolecules. Also exhibits THF-independent aldolase activity toward beta-hydroxyamino acids, producing glycine and aldehydes, via a retro-aldol mechanism. Thus, is able to catalyze the cleavage of L-allo-threonine.</text>
</comment>
<comment type="pathway">
    <text evidence="10">One-carbon metabolism; tetrahydrofolate interconversion.</text>
</comment>
<dbReference type="EC" id="2.1.2.1" evidence="10"/>
<gene>
    <name evidence="10" type="primary">glyA</name>
    <name evidence="14" type="ORF">FQ377_01345</name>
</gene>
<evidence type="ECO:0000256" key="4">
    <source>
        <dbReference type="ARBA" id="ARBA00011738"/>
    </source>
</evidence>
<evidence type="ECO:0000259" key="13">
    <source>
        <dbReference type="Pfam" id="PF00464"/>
    </source>
</evidence>
<keyword evidence="7 10" id="KW-0808">Transferase</keyword>
<dbReference type="GO" id="GO:0032259">
    <property type="term" value="P:methylation"/>
    <property type="evidence" value="ECO:0007669"/>
    <property type="project" value="UniProtKB-KW"/>
</dbReference>
<dbReference type="PANTHER" id="PTHR11680">
    <property type="entry name" value="SERINE HYDROXYMETHYLTRANSFERASE"/>
    <property type="match status" value="1"/>
</dbReference>
<dbReference type="PIRSF" id="PIRSF000412">
    <property type="entry name" value="SHMT"/>
    <property type="match status" value="1"/>
</dbReference>
<keyword evidence="6 10" id="KW-0554">One-carbon metabolism</keyword>
<reference evidence="14 15" key="1">
    <citation type="submission" date="2019-08" db="EMBL/GenBank/DDBJ databases">
        <title>Genone of Arthrobacter echini P9.</title>
        <authorList>
            <person name="Bowman J.P."/>
        </authorList>
    </citation>
    <scope>NUCLEOTIDE SEQUENCE [LARGE SCALE GENOMIC DNA]</scope>
    <source>
        <strain evidence="14 15">P9</strain>
    </source>
</reference>
<dbReference type="InterPro" id="IPR015422">
    <property type="entry name" value="PyrdxlP-dep_Trfase_small"/>
</dbReference>
<evidence type="ECO:0000256" key="5">
    <source>
        <dbReference type="ARBA" id="ARBA00022490"/>
    </source>
</evidence>
<keyword evidence="14" id="KW-0489">Methyltransferase</keyword>
<dbReference type="UniPathway" id="UPA00193"/>
<keyword evidence="8 10" id="KW-0663">Pyridoxal phosphate</keyword>
<keyword evidence="5 10" id="KW-0963">Cytoplasm</keyword>
<comment type="cofactor">
    <cofactor evidence="1 10 11">
        <name>pyridoxal 5'-phosphate</name>
        <dbReference type="ChEBI" id="CHEBI:597326"/>
    </cofactor>
</comment>
<dbReference type="EMBL" id="VSLD01000001">
    <property type="protein sequence ID" value="TYD00141.1"/>
    <property type="molecule type" value="Genomic_DNA"/>
</dbReference>
<dbReference type="InterPro" id="IPR001085">
    <property type="entry name" value="Ser_HO-MeTrfase"/>
</dbReference>
<dbReference type="NCBIfam" id="NF000586">
    <property type="entry name" value="PRK00011.1"/>
    <property type="match status" value="1"/>
</dbReference>
<dbReference type="InterPro" id="IPR049943">
    <property type="entry name" value="Ser_HO-MeTrfase-like"/>
</dbReference>
<dbReference type="InterPro" id="IPR015424">
    <property type="entry name" value="PyrdxlP-dep_Trfase"/>
</dbReference>
<dbReference type="GO" id="GO:0005829">
    <property type="term" value="C:cytosol"/>
    <property type="evidence" value="ECO:0007669"/>
    <property type="project" value="TreeGrafter"/>
</dbReference>
<sequence length="466" mass="49634">MVQETTISSEETKTNPTTAAAQGNRGQVVSASLTADLADLDPEIATRIDAELSRQREGLEMIASENHTAQAIMQAQGSVLTNKYAEGYPGRRYYGGCEHVDVIEQLAIDRVKDLFGAGFANVQPHSGAQANASVMHALIRPGDTILGLNLAHGGHLTHGMKINFSGRLYNVAAYGVDPESHLVDMAEVERLAVEHQPKLIIAGWSAYPRQLDFAAFRRIADQVGAYLLVDMAHFAGLVAAGLHPSPVPHAHVVTSTTHKTLAGPRGGIILSNDTDIAKKINSAVFPGQQGGPLEHVIAGKAVAFKIAATEEFRERQERTLEGARILAERLGQPDVAERGIGVLTGGTDVHLVLVDLRHSELDGQQGEDLLASIDITVNRNAVPFDPRPPMVTSGLRIGTPALATRGFSTEAFVEVADIIALTLVAGTQQGPADTAVLDDLRDRVLALARKHPLYPDLAPLSTPIGA</sequence>
<feature type="domain" description="Serine hydroxymethyltransferase-like" evidence="13">
    <location>
        <begin position="37"/>
        <end position="419"/>
    </location>
</feature>
<dbReference type="InterPro" id="IPR039429">
    <property type="entry name" value="SHMT-like_dom"/>
</dbReference>
<keyword evidence="15" id="KW-1185">Reference proteome</keyword>
<evidence type="ECO:0000313" key="15">
    <source>
        <dbReference type="Proteomes" id="UP000323410"/>
    </source>
</evidence>
<protein>
    <recommendedName>
        <fullName evidence="10">Serine hydroxymethyltransferase</fullName>
        <shortName evidence="10">SHMT</shortName>
        <shortName evidence="10">Serine methylase</shortName>
        <ecNumber evidence="10">2.1.2.1</ecNumber>
    </recommendedName>
</protein>
<evidence type="ECO:0000256" key="7">
    <source>
        <dbReference type="ARBA" id="ARBA00022679"/>
    </source>
</evidence>
<comment type="similarity">
    <text evidence="3 10">Belongs to the SHMT family.</text>
</comment>
<organism evidence="14 15">
    <name type="scientific">Arthrobacter echini</name>
    <dbReference type="NCBI Taxonomy" id="1529066"/>
    <lineage>
        <taxon>Bacteria</taxon>
        <taxon>Bacillati</taxon>
        <taxon>Actinomycetota</taxon>
        <taxon>Actinomycetes</taxon>
        <taxon>Micrococcales</taxon>
        <taxon>Micrococcaceae</taxon>
        <taxon>Arthrobacter</taxon>
    </lineage>
</organism>
<dbReference type="InterPro" id="IPR015421">
    <property type="entry name" value="PyrdxlP-dep_Trfase_major"/>
</dbReference>
<feature type="binding site" evidence="10">
    <location>
        <position position="150"/>
    </location>
    <ligand>
        <name>(6S)-5,6,7,8-tetrahydrofolate</name>
        <dbReference type="ChEBI" id="CHEBI:57453"/>
    </ligand>
</feature>
<feature type="site" description="Plays an important role in substrate specificity" evidence="10">
    <location>
        <position position="258"/>
    </location>
</feature>
<dbReference type="GO" id="GO:0035999">
    <property type="term" value="P:tetrahydrofolate interconversion"/>
    <property type="evidence" value="ECO:0007669"/>
    <property type="project" value="UniProtKB-UniRule"/>
</dbReference>
<name>A0A5D0XU82_9MICC</name>